<name>A0A1W1DZV9_9ZZZZ</name>
<sequence>MKHIKQHFCHPKTRQITGYSPCFWVKNALFSPFLPATHWVNARVSI</sequence>
<reference evidence="1" key="1">
    <citation type="submission" date="2016-10" db="EMBL/GenBank/DDBJ databases">
        <authorList>
            <person name="de Groot N.N."/>
        </authorList>
    </citation>
    <scope>NUCLEOTIDE SEQUENCE</scope>
</reference>
<organism evidence="1">
    <name type="scientific">hydrothermal vent metagenome</name>
    <dbReference type="NCBI Taxonomy" id="652676"/>
    <lineage>
        <taxon>unclassified sequences</taxon>
        <taxon>metagenomes</taxon>
        <taxon>ecological metagenomes</taxon>
    </lineage>
</organism>
<accession>A0A1W1DZV9</accession>
<proteinExistence type="predicted"/>
<dbReference type="AlphaFoldDB" id="A0A1W1DZV9"/>
<evidence type="ECO:0000313" key="1">
    <source>
        <dbReference type="EMBL" id="SFV87239.1"/>
    </source>
</evidence>
<protein>
    <submittedName>
        <fullName evidence="1">Uncharacterized protein</fullName>
    </submittedName>
</protein>
<dbReference type="EMBL" id="FPHY01000173">
    <property type="protein sequence ID" value="SFV87239.1"/>
    <property type="molecule type" value="Genomic_DNA"/>
</dbReference>
<gene>
    <name evidence="1" type="ORF">MNB_SUP05-SYMBIONT-4-583</name>
</gene>